<protein>
    <submittedName>
        <fullName evidence="1">Uncharacterized protein</fullName>
    </submittedName>
</protein>
<evidence type="ECO:0000313" key="1">
    <source>
        <dbReference type="EMBL" id="QMT02438.1"/>
    </source>
</evidence>
<proteinExistence type="predicted"/>
<accession>A0A7D7LXT5</accession>
<name>A0A7D7LXT5_9ACTN</name>
<reference evidence="2" key="1">
    <citation type="submission" date="2020-07" db="EMBL/GenBank/DDBJ databases">
        <title>novel species isolated from the respiratory tract of Marmot.</title>
        <authorList>
            <person name="Zhang G."/>
        </authorList>
    </citation>
    <scope>NUCLEOTIDE SEQUENCE [LARGE SCALE GENOMIC DNA]</scope>
    <source>
        <strain evidence="2">686</strain>
    </source>
</reference>
<dbReference type="EMBL" id="CP059491">
    <property type="protein sequence ID" value="QMT02438.1"/>
    <property type="molecule type" value="Genomic_DNA"/>
</dbReference>
<sequence>MDDTSLADSPDIQGSCGGLMGISGIEQHRFRDREREAVDKGDTVAADELDLFRKDVGTFLRQYDFLSQLFDYEDPDLEKLSIYLRYLAPVIRRENVQHAIDLSGVDFEYLRQNQQATSSATLAGGCAAAAGGRRWWQRYRA</sequence>
<keyword evidence="2" id="KW-1185">Reference proteome</keyword>
<dbReference type="Proteomes" id="UP000515663">
    <property type="component" value="Chromosome"/>
</dbReference>
<dbReference type="KEGG" id="gji:H1R19_04570"/>
<gene>
    <name evidence="1" type="ORF">H1R19_04570</name>
</gene>
<evidence type="ECO:0000313" key="2">
    <source>
        <dbReference type="Proteomes" id="UP000515663"/>
    </source>
</evidence>
<organism evidence="1 2">
    <name type="scientific">Gordonia jinghuaiqii</name>
    <dbReference type="NCBI Taxonomy" id="2758710"/>
    <lineage>
        <taxon>Bacteria</taxon>
        <taxon>Bacillati</taxon>
        <taxon>Actinomycetota</taxon>
        <taxon>Actinomycetes</taxon>
        <taxon>Mycobacteriales</taxon>
        <taxon>Gordoniaceae</taxon>
        <taxon>Gordonia</taxon>
    </lineage>
</organism>
<dbReference type="AlphaFoldDB" id="A0A7D7LXT5"/>
<dbReference type="RefSeq" id="WP_219850671.1">
    <property type="nucleotide sequence ID" value="NZ_CP059491.1"/>
</dbReference>